<dbReference type="PANTHER" id="PTHR46683">
    <property type="entry name" value="OROTATE PHOSPHORIBOSYLTRANSFERASE 1-RELATED"/>
    <property type="match status" value="1"/>
</dbReference>
<dbReference type="InterPro" id="IPR029057">
    <property type="entry name" value="PRTase-like"/>
</dbReference>
<feature type="binding site" description="in other chain" evidence="9">
    <location>
        <position position="30"/>
    </location>
    <ligand>
        <name>5-phospho-alpha-D-ribose 1-diphosphate</name>
        <dbReference type="ChEBI" id="CHEBI:58017"/>
        <note>ligand shared between dimeric partners</note>
    </ligand>
</feature>
<dbReference type="PANTHER" id="PTHR46683:SF1">
    <property type="entry name" value="OROTATE PHOSPHORIBOSYLTRANSFERASE 1-RELATED"/>
    <property type="match status" value="1"/>
</dbReference>
<comment type="similarity">
    <text evidence="3 9">Belongs to the purine/pyrimidine phosphoribosyltransferase family. PyrE subfamily.</text>
</comment>
<evidence type="ECO:0000313" key="12">
    <source>
        <dbReference type="Proteomes" id="UP001204142"/>
    </source>
</evidence>
<proteinExistence type="inferred from homology"/>
<organism evidence="11 12">
    <name type="scientific">Limnobacter humi</name>
    <dbReference type="NCBI Taxonomy" id="1778671"/>
    <lineage>
        <taxon>Bacteria</taxon>
        <taxon>Pseudomonadati</taxon>
        <taxon>Pseudomonadota</taxon>
        <taxon>Betaproteobacteria</taxon>
        <taxon>Burkholderiales</taxon>
        <taxon>Burkholderiaceae</taxon>
        <taxon>Limnobacter</taxon>
    </lineage>
</organism>
<dbReference type="GO" id="GO:0004588">
    <property type="term" value="F:orotate phosphoribosyltransferase activity"/>
    <property type="evidence" value="ECO:0007669"/>
    <property type="project" value="UniProtKB-EC"/>
</dbReference>
<evidence type="ECO:0000256" key="2">
    <source>
        <dbReference type="ARBA" id="ARBA00004889"/>
    </source>
</evidence>
<comment type="function">
    <text evidence="1 9">Catalyzes the transfer of a ribosyl phosphate group from 5-phosphoribose 1-diphosphate to orotate, leading to the formation of orotidine monophosphate (OMP).</text>
</comment>
<keyword evidence="8 9" id="KW-0665">Pyrimidine biosynthesis</keyword>
<keyword evidence="7 9" id="KW-0808">Transferase</keyword>
<dbReference type="Gene3D" id="3.40.50.2020">
    <property type="match status" value="1"/>
</dbReference>
<feature type="binding site" description="in other chain" evidence="9">
    <location>
        <begin position="80"/>
        <end position="81"/>
    </location>
    <ligand>
        <name>5-phospho-alpha-D-ribose 1-diphosphate</name>
        <dbReference type="ChEBI" id="CHEBI:58017"/>
        <note>ligand shared between dimeric partners</note>
    </ligand>
</feature>
<accession>A0ABT1WCZ8</accession>
<dbReference type="Pfam" id="PF00156">
    <property type="entry name" value="Pribosyltran"/>
    <property type="match status" value="1"/>
</dbReference>
<protein>
    <recommendedName>
        <fullName evidence="5 9">Orotate phosphoribosyltransferase</fullName>
        <shortName evidence="9">OPRT</shortName>
        <shortName evidence="9">OPRTase</shortName>
        <ecNumber evidence="5 9">2.4.2.10</ecNumber>
    </recommendedName>
</protein>
<dbReference type="NCBIfam" id="TIGR00336">
    <property type="entry name" value="pyrE"/>
    <property type="match status" value="1"/>
</dbReference>
<evidence type="ECO:0000256" key="8">
    <source>
        <dbReference type="ARBA" id="ARBA00022975"/>
    </source>
</evidence>
<keyword evidence="6 9" id="KW-0328">Glycosyltransferase</keyword>
<dbReference type="InterPro" id="IPR023031">
    <property type="entry name" value="OPRT"/>
</dbReference>
<feature type="binding site" evidence="9">
    <location>
        <position position="163"/>
    </location>
    <ligand>
        <name>orotate</name>
        <dbReference type="ChEBI" id="CHEBI:30839"/>
    </ligand>
</feature>
<name>A0ABT1WCZ8_9BURK</name>
<feature type="binding site" evidence="9">
    <location>
        <position position="106"/>
    </location>
    <ligand>
        <name>5-phospho-alpha-D-ribose 1-diphosphate</name>
        <dbReference type="ChEBI" id="CHEBI:58017"/>
        <note>ligand shared between dimeric partners</note>
    </ligand>
</feature>
<dbReference type="RefSeq" id="WP_256763077.1">
    <property type="nucleotide sequence ID" value="NZ_JANIGO010000001.1"/>
</dbReference>
<keyword evidence="9" id="KW-0460">Magnesium</keyword>
<sequence length="228" mass="25088">MAESQSTLSDQFLQFAVEKQVLRFGEFKTKAGRMSPYFFNAGLFNTGSSLQRLSEFYAQTLMQKAAERGIQFDMIFGPAYKGIPLVAGTSMEMARLGHDVPFAYNRKEVKDHGEGGTLVGAPLEGKVVIIDDVISAGTSVRESVNIIRASGAEPAAVLIALDRMEKGVRDGTDTEHSAVQEVEQHYGIPVIAIANLADLLRYLLTQSANVRLAGWYEKVKEYRSRYGV</sequence>
<dbReference type="CDD" id="cd06223">
    <property type="entry name" value="PRTases_typeI"/>
    <property type="match status" value="1"/>
</dbReference>
<evidence type="ECO:0000313" key="11">
    <source>
        <dbReference type="EMBL" id="MCQ8895398.1"/>
    </source>
</evidence>
<evidence type="ECO:0000256" key="3">
    <source>
        <dbReference type="ARBA" id="ARBA00006340"/>
    </source>
</evidence>
<feature type="binding site" evidence="9">
    <location>
        <position position="110"/>
    </location>
    <ligand>
        <name>5-phospho-alpha-D-ribose 1-diphosphate</name>
        <dbReference type="ChEBI" id="CHEBI:58017"/>
        <note>ligand shared between dimeric partners</note>
    </ligand>
</feature>
<evidence type="ECO:0000256" key="9">
    <source>
        <dbReference type="HAMAP-Rule" id="MF_01208"/>
    </source>
</evidence>
<reference evidence="11 12" key="1">
    <citation type="submission" date="2022-07" db="EMBL/GenBank/DDBJ databases">
        <authorList>
            <person name="Xamxidin M."/>
            <person name="Wu M."/>
        </authorList>
    </citation>
    <scope>NUCLEOTIDE SEQUENCE [LARGE SCALE GENOMIC DNA]</scope>
    <source>
        <strain evidence="11 12">NBRC 111650</strain>
    </source>
</reference>
<comment type="pathway">
    <text evidence="2 9">Pyrimidine metabolism; UMP biosynthesis via de novo pathway; UMP from orotate: step 1/2.</text>
</comment>
<comment type="caution">
    <text evidence="11">The sequence shown here is derived from an EMBL/GenBank/DDBJ whole genome shotgun (WGS) entry which is preliminary data.</text>
</comment>
<keyword evidence="12" id="KW-1185">Reference proteome</keyword>
<dbReference type="SUPFAM" id="SSF53271">
    <property type="entry name" value="PRTase-like"/>
    <property type="match status" value="1"/>
</dbReference>
<feature type="domain" description="Phosphoribosyltransferase" evidence="10">
    <location>
        <begin position="58"/>
        <end position="170"/>
    </location>
</feature>
<evidence type="ECO:0000256" key="7">
    <source>
        <dbReference type="ARBA" id="ARBA00022679"/>
    </source>
</evidence>
<feature type="binding site" evidence="9">
    <location>
        <begin position="38"/>
        <end position="39"/>
    </location>
    <ligand>
        <name>orotate</name>
        <dbReference type="ChEBI" id="CHEBI:30839"/>
    </ligand>
</feature>
<evidence type="ECO:0000256" key="4">
    <source>
        <dbReference type="ARBA" id="ARBA00011738"/>
    </source>
</evidence>
<dbReference type="Proteomes" id="UP001204142">
    <property type="component" value="Unassembled WGS sequence"/>
</dbReference>
<dbReference type="EMBL" id="JANIGO010000001">
    <property type="protein sequence ID" value="MCQ8895398.1"/>
    <property type="molecule type" value="Genomic_DNA"/>
</dbReference>
<dbReference type="HAMAP" id="MF_01208">
    <property type="entry name" value="PyrE"/>
    <property type="match status" value="1"/>
</dbReference>
<comment type="cofactor">
    <cofactor evidence="9">
        <name>Mg(2+)</name>
        <dbReference type="ChEBI" id="CHEBI:18420"/>
    </cofactor>
</comment>
<comment type="subunit">
    <text evidence="4 9">Homodimer.</text>
</comment>
<gene>
    <name evidence="9 11" type="primary">pyrE</name>
    <name evidence="11" type="ORF">NQT62_02965</name>
</gene>
<evidence type="ECO:0000259" key="10">
    <source>
        <dbReference type="Pfam" id="PF00156"/>
    </source>
</evidence>
<evidence type="ECO:0000256" key="5">
    <source>
        <dbReference type="ARBA" id="ARBA00011971"/>
    </source>
</evidence>
<feature type="binding site" description="in other chain" evidence="9">
    <location>
        <position position="107"/>
    </location>
    <ligand>
        <name>5-phospho-alpha-D-ribose 1-diphosphate</name>
        <dbReference type="ChEBI" id="CHEBI:58017"/>
        <note>ligand shared between dimeric partners</note>
    </ligand>
</feature>
<evidence type="ECO:0000256" key="1">
    <source>
        <dbReference type="ARBA" id="ARBA00003769"/>
    </source>
</evidence>
<feature type="binding site" description="in other chain" evidence="9">
    <location>
        <begin position="131"/>
        <end position="139"/>
    </location>
    <ligand>
        <name>5-phospho-alpha-D-ribose 1-diphosphate</name>
        <dbReference type="ChEBI" id="CHEBI:58017"/>
        <note>ligand shared between dimeric partners</note>
    </ligand>
</feature>
<comment type="catalytic activity">
    <reaction evidence="9">
        <text>orotidine 5'-phosphate + diphosphate = orotate + 5-phospho-alpha-D-ribose 1-diphosphate</text>
        <dbReference type="Rhea" id="RHEA:10380"/>
        <dbReference type="ChEBI" id="CHEBI:30839"/>
        <dbReference type="ChEBI" id="CHEBI:33019"/>
        <dbReference type="ChEBI" id="CHEBI:57538"/>
        <dbReference type="ChEBI" id="CHEBI:58017"/>
        <dbReference type="EC" id="2.4.2.10"/>
    </reaction>
</comment>
<dbReference type="InterPro" id="IPR004467">
    <property type="entry name" value="Or_phspho_trans_dom"/>
</dbReference>
<dbReference type="EC" id="2.4.2.10" evidence="5 9"/>
<evidence type="ECO:0000256" key="6">
    <source>
        <dbReference type="ARBA" id="ARBA00022676"/>
    </source>
</evidence>
<feature type="binding site" evidence="9">
    <location>
        <position position="135"/>
    </location>
    <ligand>
        <name>orotate</name>
        <dbReference type="ChEBI" id="CHEBI:30839"/>
    </ligand>
</feature>
<dbReference type="InterPro" id="IPR000836">
    <property type="entry name" value="PRTase_dom"/>
</dbReference>
<feature type="binding site" evidence="9">
    <location>
        <position position="112"/>
    </location>
    <ligand>
        <name>5-phospho-alpha-D-ribose 1-diphosphate</name>
        <dbReference type="ChEBI" id="CHEBI:58017"/>
        <note>ligand shared between dimeric partners</note>
    </ligand>
</feature>